<dbReference type="AlphaFoldDB" id="A0AAP0S8Y5"/>
<organism evidence="1 2">
    <name type="scientific">Liquidambar formosana</name>
    <name type="common">Formosan gum</name>
    <dbReference type="NCBI Taxonomy" id="63359"/>
    <lineage>
        <taxon>Eukaryota</taxon>
        <taxon>Viridiplantae</taxon>
        <taxon>Streptophyta</taxon>
        <taxon>Embryophyta</taxon>
        <taxon>Tracheophyta</taxon>
        <taxon>Spermatophyta</taxon>
        <taxon>Magnoliopsida</taxon>
        <taxon>eudicotyledons</taxon>
        <taxon>Gunneridae</taxon>
        <taxon>Pentapetalae</taxon>
        <taxon>Saxifragales</taxon>
        <taxon>Altingiaceae</taxon>
        <taxon>Liquidambar</taxon>
    </lineage>
</organism>
<dbReference type="Proteomes" id="UP001415857">
    <property type="component" value="Unassembled WGS sequence"/>
</dbReference>
<comment type="caution">
    <text evidence="1">The sequence shown here is derived from an EMBL/GenBank/DDBJ whole genome shotgun (WGS) entry which is preliminary data.</text>
</comment>
<evidence type="ECO:0000313" key="1">
    <source>
        <dbReference type="EMBL" id="KAK9291958.1"/>
    </source>
</evidence>
<dbReference type="EMBL" id="JBBPBK010000001">
    <property type="protein sequence ID" value="KAK9291958.1"/>
    <property type="molecule type" value="Genomic_DNA"/>
</dbReference>
<gene>
    <name evidence="1" type="ORF">L1049_019910</name>
</gene>
<keyword evidence="2" id="KW-1185">Reference proteome</keyword>
<sequence>MAYLNLRLPFTVEKSTDGQLPRWRASGIMEREHIRDNVPEMKLCVDALTVLQEMQIKNLGISPAQKAEEGRLEIARSREVH</sequence>
<protein>
    <submittedName>
        <fullName evidence="1">Uncharacterized protein</fullName>
    </submittedName>
</protein>
<proteinExistence type="predicted"/>
<accession>A0AAP0S8Y5</accession>
<evidence type="ECO:0000313" key="2">
    <source>
        <dbReference type="Proteomes" id="UP001415857"/>
    </source>
</evidence>
<name>A0AAP0S8Y5_LIQFO</name>
<reference evidence="1 2" key="1">
    <citation type="journal article" date="2024" name="Plant J.">
        <title>Genome sequences and population genomics reveal climatic adaptation and genomic divergence between two closely related sweetgum species.</title>
        <authorList>
            <person name="Xu W.Q."/>
            <person name="Ren C.Q."/>
            <person name="Zhang X.Y."/>
            <person name="Comes H.P."/>
            <person name="Liu X.H."/>
            <person name="Li Y.G."/>
            <person name="Kettle C.J."/>
            <person name="Jalonen R."/>
            <person name="Gaisberger H."/>
            <person name="Ma Y.Z."/>
            <person name="Qiu Y.X."/>
        </authorList>
    </citation>
    <scope>NUCLEOTIDE SEQUENCE [LARGE SCALE GENOMIC DNA]</scope>
    <source>
        <strain evidence="1">Hangzhou</strain>
    </source>
</reference>